<dbReference type="Pfam" id="PF05327">
    <property type="entry name" value="RRN3"/>
    <property type="match status" value="1"/>
</dbReference>
<feature type="compositionally biased region" description="Pro residues" evidence="2">
    <location>
        <begin position="389"/>
        <end position="399"/>
    </location>
</feature>
<feature type="region of interest" description="Disordered" evidence="2">
    <location>
        <begin position="691"/>
        <end position="718"/>
    </location>
</feature>
<reference evidence="3" key="2">
    <citation type="submission" date="2020-11" db="EMBL/GenBank/DDBJ databases">
        <authorList>
            <consortium name="DOE Joint Genome Institute"/>
            <person name="Kuo A."/>
            <person name="Miyauchi S."/>
            <person name="Kiss E."/>
            <person name="Drula E."/>
            <person name="Kohler A."/>
            <person name="Sanchez-Garcia M."/>
            <person name="Andreopoulos B."/>
            <person name="Barry K.W."/>
            <person name="Bonito G."/>
            <person name="Buee M."/>
            <person name="Carver A."/>
            <person name="Chen C."/>
            <person name="Cichocki N."/>
            <person name="Clum A."/>
            <person name="Culley D."/>
            <person name="Crous P.W."/>
            <person name="Fauchery L."/>
            <person name="Girlanda M."/>
            <person name="Hayes R."/>
            <person name="Keri Z."/>
            <person name="Labutti K."/>
            <person name="Lipzen A."/>
            <person name="Lombard V."/>
            <person name="Magnuson J."/>
            <person name="Maillard F."/>
            <person name="Morin E."/>
            <person name="Murat C."/>
            <person name="Nolan M."/>
            <person name="Ohm R."/>
            <person name="Pangilinan J."/>
            <person name="Pereira M."/>
            <person name="Perotto S."/>
            <person name="Peter M."/>
            <person name="Riley R."/>
            <person name="Sitrit Y."/>
            <person name="Stielow B."/>
            <person name="Szollosi G."/>
            <person name="Zifcakova L."/>
            <person name="Stursova M."/>
            <person name="Spatafora J.W."/>
            <person name="Tedersoo L."/>
            <person name="Vaario L.-M."/>
            <person name="Yamada A."/>
            <person name="Yan M."/>
            <person name="Wang P."/>
            <person name="Xu J."/>
            <person name="Bruns T."/>
            <person name="Baldrian P."/>
            <person name="Vilgalys R."/>
            <person name="Henrissat B."/>
            <person name="Grigoriev I.V."/>
            <person name="Hibbett D."/>
            <person name="Nagy L.G."/>
            <person name="Martin F.M."/>
        </authorList>
    </citation>
    <scope>NUCLEOTIDE SEQUENCE</scope>
    <source>
        <strain evidence="3">UH-Tt-Lm1</strain>
    </source>
</reference>
<evidence type="ECO:0000313" key="3">
    <source>
        <dbReference type="EMBL" id="KAF9782158.1"/>
    </source>
</evidence>
<dbReference type="OrthoDB" id="26970at2759"/>
<feature type="compositionally biased region" description="Acidic residues" evidence="2">
    <location>
        <begin position="692"/>
        <end position="708"/>
    </location>
</feature>
<dbReference type="AlphaFoldDB" id="A0A9P6L4A2"/>
<proteinExistence type="inferred from homology"/>
<organism evidence="3 4">
    <name type="scientific">Thelephora terrestris</name>
    <dbReference type="NCBI Taxonomy" id="56493"/>
    <lineage>
        <taxon>Eukaryota</taxon>
        <taxon>Fungi</taxon>
        <taxon>Dikarya</taxon>
        <taxon>Basidiomycota</taxon>
        <taxon>Agaricomycotina</taxon>
        <taxon>Agaricomycetes</taxon>
        <taxon>Thelephorales</taxon>
        <taxon>Thelephoraceae</taxon>
        <taxon>Thelephora</taxon>
    </lineage>
</organism>
<sequence length="748" mass="84271">MDPHSRLSRYNHRPKKAGPLIQTPRTLPMDKRKHAGPQKQQFDASTLLLVSRPIATNSRVKINQKLHRDMHLAFVDSALERKSQGNSEDFDELVRQFNFKGLSNSTSASGSQIRLWISALSHVVSRLERTHSALPQAIITMPWTTMDVQFVKSYTSFIGMLVSARPEYLSLVLEGIAQGFTYNSGTNTLDAAMPESSSAPLTRRVIYERLHYLLRHLLALIPTLPSTLQNHLIRHFPHKRLPLAAQVTYIRNILRVAEYCPELADRILATTIDRVIQIDVEIQVEIEEIEDNLDDAGLEEVFELDPFDTIVGQEGVEQEGETSEDDQDCFSDLSSEAEDPDEPTDVPGEFATDFHHIKDMVNKLDTMLMLIFDYLNRPSFTVKPTLPADSPPTDSPPSTPSVSENRPSTQLKCAMPLSPELEKMARRAQFHALLSIFDRAIIRTFKSRYTQFLIFWYSSLDPEFSDLFQGMLVEKALLDENLPMVTRIAASSYIASFVSRATFVDKESTRNVVSVLCDFLASRMDAFDHALRVGGELSRTYYGMFYAVCQTVFLIFCFRWRDLAEDQVEDVDELAEINAGGATKKWFPRLHVLERAVSSSLNPLKHCAPNIVMQFARVAHAADFLYCYPILEANKRSSDGDPSQRTSTRQTFVPPQTNTELNTFFPFDPYKLPKSSRYIDGVYREWSAVAIDGDDEGEEDDEDEDEGADSGRIGVGVSINRTIPPDSLAINLGASFEAMSISPVRAQG</sequence>
<dbReference type="PANTHER" id="PTHR12790:SF0">
    <property type="entry name" value="RNA POLYMERASE I-SPECIFIC TRANSCRIPTION INITIATION FACTOR RRN3-RELATED"/>
    <property type="match status" value="1"/>
</dbReference>
<feature type="compositionally biased region" description="Polar residues" evidence="2">
    <location>
        <begin position="640"/>
        <end position="655"/>
    </location>
</feature>
<dbReference type="GO" id="GO:0003743">
    <property type="term" value="F:translation initiation factor activity"/>
    <property type="evidence" value="ECO:0007669"/>
    <property type="project" value="UniProtKB-KW"/>
</dbReference>
<accession>A0A9P6L4A2</accession>
<protein>
    <submittedName>
        <fullName evidence="3">RNA polymerase I-specific transcription initiation factor RRN3</fullName>
    </submittedName>
</protein>
<keyword evidence="3" id="KW-0648">Protein biosynthesis</keyword>
<keyword evidence="4" id="KW-1185">Reference proteome</keyword>
<feature type="region of interest" description="Disordered" evidence="2">
    <location>
        <begin position="316"/>
        <end position="350"/>
    </location>
</feature>
<reference evidence="3" key="1">
    <citation type="journal article" date="2020" name="Nat. Commun.">
        <title>Large-scale genome sequencing of mycorrhizal fungi provides insights into the early evolution of symbiotic traits.</title>
        <authorList>
            <person name="Miyauchi S."/>
            <person name="Kiss E."/>
            <person name="Kuo A."/>
            <person name="Drula E."/>
            <person name="Kohler A."/>
            <person name="Sanchez-Garcia M."/>
            <person name="Morin E."/>
            <person name="Andreopoulos B."/>
            <person name="Barry K.W."/>
            <person name="Bonito G."/>
            <person name="Buee M."/>
            <person name="Carver A."/>
            <person name="Chen C."/>
            <person name="Cichocki N."/>
            <person name="Clum A."/>
            <person name="Culley D."/>
            <person name="Crous P.W."/>
            <person name="Fauchery L."/>
            <person name="Girlanda M."/>
            <person name="Hayes R.D."/>
            <person name="Keri Z."/>
            <person name="LaButti K."/>
            <person name="Lipzen A."/>
            <person name="Lombard V."/>
            <person name="Magnuson J."/>
            <person name="Maillard F."/>
            <person name="Murat C."/>
            <person name="Nolan M."/>
            <person name="Ohm R.A."/>
            <person name="Pangilinan J."/>
            <person name="Pereira M.F."/>
            <person name="Perotto S."/>
            <person name="Peter M."/>
            <person name="Pfister S."/>
            <person name="Riley R."/>
            <person name="Sitrit Y."/>
            <person name="Stielow J.B."/>
            <person name="Szollosi G."/>
            <person name="Zifcakova L."/>
            <person name="Stursova M."/>
            <person name="Spatafora J.W."/>
            <person name="Tedersoo L."/>
            <person name="Vaario L.M."/>
            <person name="Yamada A."/>
            <person name="Yan M."/>
            <person name="Wang P."/>
            <person name="Xu J."/>
            <person name="Bruns T."/>
            <person name="Baldrian P."/>
            <person name="Vilgalys R."/>
            <person name="Dunand C."/>
            <person name="Henrissat B."/>
            <person name="Grigoriev I.V."/>
            <person name="Hibbett D."/>
            <person name="Nagy L.G."/>
            <person name="Martin F.M."/>
        </authorList>
    </citation>
    <scope>NUCLEOTIDE SEQUENCE</scope>
    <source>
        <strain evidence="3">UH-Tt-Lm1</strain>
    </source>
</reference>
<comment type="caution">
    <text evidence="3">The sequence shown here is derived from an EMBL/GenBank/DDBJ whole genome shotgun (WGS) entry which is preliminary data.</text>
</comment>
<evidence type="ECO:0000313" key="4">
    <source>
        <dbReference type="Proteomes" id="UP000736335"/>
    </source>
</evidence>
<feature type="region of interest" description="Disordered" evidence="2">
    <location>
        <begin position="636"/>
        <end position="655"/>
    </location>
</feature>
<evidence type="ECO:0000256" key="2">
    <source>
        <dbReference type="SAM" id="MobiDB-lite"/>
    </source>
</evidence>
<dbReference type="Proteomes" id="UP000736335">
    <property type="component" value="Unassembled WGS sequence"/>
</dbReference>
<keyword evidence="3" id="KW-0396">Initiation factor</keyword>
<feature type="compositionally biased region" description="Basic residues" evidence="2">
    <location>
        <begin position="1"/>
        <end position="16"/>
    </location>
</feature>
<comment type="similarity">
    <text evidence="1">Belongs to the RRN3 family.</text>
</comment>
<name>A0A9P6L4A2_9AGAM</name>
<evidence type="ECO:0000256" key="1">
    <source>
        <dbReference type="ARBA" id="ARBA00010098"/>
    </source>
</evidence>
<dbReference type="GO" id="GO:0005634">
    <property type="term" value="C:nucleus"/>
    <property type="evidence" value="ECO:0007669"/>
    <property type="project" value="TreeGrafter"/>
</dbReference>
<feature type="region of interest" description="Disordered" evidence="2">
    <location>
        <begin position="1"/>
        <end position="40"/>
    </location>
</feature>
<gene>
    <name evidence="3" type="ORF">BJ322DRAFT_1009702</name>
</gene>
<feature type="region of interest" description="Disordered" evidence="2">
    <location>
        <begin position="385"/>
        <end position="409"/>
    </location>
</feature>
<dbReference type="InterPro" id="IPR007991">
    <property type="entry name" value="RNA_pol_I_trans_ini_fac_RRN3"/>
</dbReference>
<dbReference type="PANTHER" id="PTHR12790">
    <property type="entry name" value="TRANSCRIPTION INITIATION FACTOR IA RRN3"/>
    <property type="match status" value="1"/>
</dbReference>
<dbReference type="EMBL" id="WIUZ02000012">
    <property type="protein sequence ID" value="KAF9782158.1"/>
    <property type="molecule type" value="Genomic_DNA"/>
</dbReference>
<feature type="compositionally biased region" description="Acidic residues" evidence="2">
    <location>
        <begin position="316"/>
        <end position="344"/>
    </location>
</feature>
<dbReference type="GO" id="GO:0001042">
    <property type="term" value="F:RNA polymerase I core binding"/>
    <property type="evidence" value="ECO:0007669"/>
    <property type="project" value="TreeGrafter"/>
</dbReference>
<dbReference type="GO" id="GO:0006361">
    <property type="term" value="P:transcription initiation at RNA polymerase I promoter"/>
    <property type="evidence" value="ECO:0007669"/>
    <property type="project" value="InterPro"/>
</dbReference>
<dbReference type="GO" id="GO:0001181">
    <property type="term" value="F:RNA polymerase I general transcription initiation factor activity"/>
    <property type="evidence" value="ECO:0007669"/>
    <property type="project" value="InterPro"/>
</dbReference>